<name>A0ABV8P1S3_9BURK</name>
<gene>
    <name evidence="1" type="ORF">ACFOY1_13725</name>
</gene>
<reference evidence="2" key="1">
    <citation type="journal article" date="2019" name="Int. J. Syst. Evol. Microbiol.">
        <title>The Global Catalogue of Microorganisms (GCM) 10K type strain sequencing project: providing services to taxonomists for standard genome sequencing and annotation.</title>
        <authorList>
            <consortium name="The Broad Institute Genomics Platform"/>
            <consortium name="The Broad Institute Genome Sequencing Center for Infectious Disease"/>
            <person name="Wu L."/>
            <person name="Ma J."/>
        </authorList>
    </citation>
    <scope>NUCLEOTIDE SEQUENCE [LARGE SCALE GENOMIC DNA]</scope>
    <source>
        <strain evidence="2">LMG 24813</strain>
    </source>
</reference>
<keyword evidence="2" id="KW-1185">Reference proteome</keyword>
<dbReference type="RefSeq" id="WP_217965011.1">
    <property type="nucleotide sequence ID" value="NZ_JAHTBN010000004.1"/>
</dbReference>
<evidence type="ECO:0000313" key="2">
    <source>
        <dbReference type="Proteomes" id="UP001595848"/>
    </source>
</evidence>
<sequence length="79" mass="8673">MRLLFFVLLLVNIVVLAYGQGFFGPPPSEQGREPRMLMMQRNPEAVTLGSPLTPEQAQAIQAVPAATSKSQPAQPHKHH</sequence>
<accession>A0ABV8P1S3</accession>
<proteinExistence type="predicted"/>
<dbReference type="EMBL" id="JBHSBV010000004">
    <property type="protein sequence ID" value="MFC4202014.1"/>
    <property type="molecule type" value="Genomic_DNA"/>
</dbReference>
<protein>
    <submittedName>
        <fullName evidence="1">Uncharacterized protein</fullName>
    </submittedName>
</protein>
<dbReference type="Proteomes" id="UP001595848">
    <property type="component" value="Unassembled WGS sequence"/>
</dbReference>
<evidence type="ECO:0000313" key="1">
    <source>
        <dbReference type="EMBL" id="MFC4202014.1"/>
    </source>
</evidence>
<comment type="caution">
    <text evidence="1">The sequence shown here is derived from an EMBL/GenBank/DDBJ whole genome shotgun (WGS) entry which is preliminary data.</text>
</comment>
<organism evidence="1 2">
    <name type="scientific">Candidimonas humi</name>
    <dbReference type="NCBI Taxonomy" id="683355"/>
    <lineage>
        <taxon>Bacteria</taxon>
        <taxon>Pseudomonadati</taxon>
        <taxon>Pseudomonadota</taxon>
        <taxon>Betaproteobacteria</taxon>
        <taxon>Burkholderiales</taxon>
        <taxon>Alcaligenaceae</taxon>
        <taxon>Candidimonas</taxon>
    </lineage>
</organism>